<reference evidence="4 5" key="1">
    <citation type="submission" date="2018-06" db="EMBL/GenBank/DDBJ databases">
        <title>Genomic Encyclopedia of Type Strains, Phase IV (KMG-IV): sequencing the most valuable type-strain genomes for metagenomic binning, comparative biology and taxonomic classification.</title>
        <authorList>
            <person name="Goeker M."/>
        </authorList>
    </citation>
    <scope>NUCLEOTIDE SEQUENCE [LARGE SCALE GENOMIC DNA]</scope>
    <source>
        <strain evidence="4 5">DSM 24875</strain>
    </source>
</reference>
<dbReference type="PANTHER" id="PTHR30121">
    <property type="entry name" value="UNCHARACTERIZED PROTEIN YJGR-RELATED"/>
    <property type="match status" value="1"/>
</dbReference>
<dbReference type="OrthoDB" id="7817736at2"/>
<dbReference type="EMBL" id="QNRK01000035">
    <property type="protein sequence ID" value="RBP05235.1"/>
    <property type="molecule type" value="Genomic_DNA"/>
</dbReference>
<name>A0A366EUR9_9HYPH</name>
<keyword evidence="5" id="KW-1185">Reference proteome</keyword>
<dbReference type="InterPro" id="IPR051162">
    <property type="entry name" value="T4SS_component"/>
</dbReference>
<dbReference type="InterPro" id="IPR027417">
    <property type="entry name" value="P-loop_NTPase"/>
</dbReference>
<dbReference type="Proteomes" id="UP000253529">
    <property type="component" value="Unassembled WGS sequence"/>
</dbReference>
<dbReference type="AlphaFoldDB" id="A0A366EUR9"/>
<dbReference type="Pfam" id="PF12696">
    <property type="entry name" value="TraG-D_C"/>
    <property type="match status" value="1"/>
</dbReference>
<dbReference type="RefSeq" id="WP_113891884.1">
    <property type="nucleotide sequence ID" value="NZ_QNRK01000035.1"/>
</dbReference>
<dbReference type="PANTHER" id="PTHR30121:SF6">
    <property type="entry name" value="SLR6007 PROTEIN"/>
    <property type="match status" value="1"/>
</dbReference>
<keyword evidence="2" id="KW-0472">Membrane</keyword>
<organism evidence="4 5">
    <name type="scientific">Roseiarcus fermentans</name>
    <dbReference type="NCBI Taxonomy" id="1473586"/>
    <lineage>
        <taxon>Bacteria</taxon>
        <taxon>Pseudomonadati</taxon>
        <taxon>Pseudomonadota</taxon>
        <taxon>Alphaproteobacteria</taxon>
        <taxon>Hyphomicrobiales</taxon>
        <taxon>Roseiarcaceae</taxon>
        <taxon>Roseiarcus</taxon>
    </lineage>
</organism>
<dbReference type="CDD" id="cd01127">
    <property type="entry name" value="TrwB_TraG_TraD_VirD4"/>
    <property type="match status" value="1"/>
</dbReference>
<keyword evidence="2" id="KW-1133">Transmembrane helix</keyword>
<dbReference type="SUPFAM" id="SSF52540">
    <property type="entry name" value="P-loop containing nucleoside triphosphate hydrolases"/>
    <property type="match status" value="1"/>
</dbReference>
<feature type="transmembrane region" description="Helical" evidence="2">
    <location>
        <begin position="31"/>
        <end position="50"/>
    </location>
</feature>
<keyword evidence="2" id="KW-0812">Transmembrane</keyword>
<gene>
    <name evidence="4" type="ORF">DFR50_13525</name>
</gene>
<protein>
    <submittedName>
        <fullName evidence="4">Intracellular multiplication protein IcmO</fullName>
    </submittedName>
</protein>
<sequence length="799" mass="85959">MTQREIVGPQERFERSGAQRLRDIRPITTRLWSAMMSEFSGVVLAGGAMAMFVEPALVNFVTPASLLYAGIVMSRRVTLPLRLPQTAGIRDWNYPSPVGRRPRMAAGSIYLGHDLKGRELWISSEDGRQHATVPGTTGAGKTTALLSFLANALTHASGFVLVDGKADNKLYGEVLALARRFGREDDVLCLNFMVASGVKDSNTFNPFAVGNADAIGEMLSSQLGESAPGDSNQVFRDRAVALVGTLAPVLVWMRDHKGVPLNIETIRLAFELRCIWKVAMKRAFEVRNPSTGEKTDIPVPNMPEDIIYPLKAYLGELPSYDLTLDWNKQKTEEPSKQHGFAQFYFTRTFELLGVSLGHIFKVEQSDVDMRDVVLNRRILVVNLPALESSDERLAALGKIVVASLRGMMAQMLGARLEGDSERIVANKPGMGSAPFHVVLDEVAYYATSGMDRMLAMGRGLNFMFWLGFQEVSGIWARLGEKTQSLFGNANLTIAMRQQDANRTRQWIEDTAGKTYVTQATSYQGGGTGEYAETRSAEVREVAGVDWRDLQSLIEGEAIILFGGRRIYAKLFHAEIDTRGPMRLNRPVALAQPDVESLKAANEHIGAVLKALEGGLGTGKTKRSATLAAMLGAFQHAAAAGQGGEACVEAALEAAKDRPMARDEIETLAPASPLEAMLTAAARRPPQAPHGPVSASVGEPAEAARETLESIETSTGASRAGARAAATALLAAGQAIEVASGSGGAPQKRVREIEIVRQIEALSEDIRADGALLSAGDAPTADAQVEADDEAAPRSHGAAP</sequence>
<feature type="domain" description="TraD/TraG TraM recognition site" evidence="3">
    <location>
        <begin position="434"/>
        <end position="535"/>
    </location>
</feature>
<accession>A0A366EUR9</accession>
<proteinExistence type="predicted"/>
<dbReference type="Gene3D" id="3.40.50.300">
    <property type="entry name" value="P-loop containing nucleotide triphosphate hydrolases"/>
    <property type="match status" value="2"/>
</dbReference>
<feature type="region of interest" description="Disordered" evidence="1">
    <location>
        <begin position="681"/>
        <end position="716"/>
    </location>
</feature>
<evidence type="ECO:0000256" key="1">
    <source>
        <dbReference type="SAM" id="MobiDB-lite"/>
    </source>
</evidence>
<evidence type="ECO:0000313" key="5">
    <source>
        <dbReference type="Proteomes" id="UP000253529"/>
    </source>
</evidence>
<comment type="caution">
    <text evidence="4">The sequence shown here is derived from an EMBL/GenBank/DDBJ whole genome shotgun (WGS) entry which is preliminary data.</text>
</comment>
<evidence type="ECO:0000259" key="3">
    <source>
        <dbReference type="Pfam" id="PF12696"/>
    </source>
</evidence>
<dbReference type="InterPro" id="IPR032689">
    <property type="entry name" value="TraG-D_C"/>
</dbReference>
<feature type="region of interest" description="Disordered" evidence="1">
    <location>
        <begin position="772"/>
        <end position="799"/>
    </location>
</feature>
<evidence type="ECO:0000313" key="4">
    <source>
        <dbReference type="EMBL" id="RBP05235.1"/>
    </source>
</evidence>
<evidence type="ECO:0000256" key="2">
    <source>
        <dbReference type="SAM" id="Phobius"/>
    </source>
</evidence>